<dbReference type="RefSeq" id="WP_201947916.1">
    <property type="nucleotide sequence ID" value="NZ_JAERRJ010000005.1"/>
</dbReference>
<evidence type="ECO:0000256" key="1">
    <source>
        <dbReference type="ARBA" id="ARBA00023015"/>
    </source>
</evidence>
<keyword evidence="2" id="KW-0238">DNA-binding</keyword>
<dbReference type="Proteomes" id="UP000602198">
    <property type="component" value="Unassembled WGS sequence"/>
</dbReference>
<sequence>MHGHCGGTALLDARLTERECEILELMSQGLSTRIMSSQLYIAESTVKMHITNTMRKLNANNRTHAVALYIRNSI</sequence>
<dbReference type="PROSITE" id="PS50043">
    <property type="entry name" value="HTH_LUXR_2"/>
    <property type="match status" value="1"/>
</dbReference>
<organism evidence="5 6">
    <name type="scientific">Nocardia acididurans</name>
    <dbReference type="NCBI Taxonomy" id="2802282"/>
    <lineage>
        <taxon>Bacteria</taxon>
        <taxon>Bacillati</taxon>
        <taxon>Actinomycetota</taxon>
        <taxon>Actinomycetes</taxon>
        <taxon>Mycobacteriales</taxon>
        <taxon>Nocardiaceae</taxon>
        <taxon>Nocardia</taxon>
    </lineage>
</organism>
<dbReference type="PANTHER" id="PTHR44688:SF16">
    <property type="entry name" value="DNA-BINDING TRANSCRIPTIONAL ACTIVATOR DEVR_DOSR"/>
    <property type="match status" value="1"/>
</dbReference>
<evidence type="ECO:0000259" key="4">
    <source>
        <dbReference type="PROSITE" id="PS50043"/>
    </source>
</evidence>
<feature type="domain" description="HTH luxR-type" evidence="4">
    <location>
        <begin position="8"/>
        <end position="73"/>
    </location>
</feature>
<dbReference type="SMART" id="SM00421">
    <property type="entry name" value="HTH_LUXR"/>
    <property type="match status" value="1"/>
</dbReference>
<evidence type="ECO:0000313" key="5">
    <source>
        <dbReference type="EMBL" id="MBL1075655.1"/>
    </source>
</evidence>
<dbReference type="EMBL" id="JAERRJ010000005">
    <property type="protein sequence ID" value="MBL1075655.1"/>
    <property type="molecule type" value="Genomic_DNA"/>
</dbReference>
<comment type="caution">
    <text evidence="5">The sequence shown here is derived from an EMBL/GenBank/DDBJ whole genome shotgun (WGS) entry which is preliminary data.</text>
</comment>
<protein>
    <submittedName>
        <fullName evidence="5">Response regulator transcription factor</fullName>
    </submittedName>
</protein>
<dbReference type="InterPro" id="IPR016032">
    <property type="entry name" value="Sig_transdc_resp-reg_C-effctor"/>
</dbReference>
<dbReference type="InterPro" id="IPR000792">
    <property type="entry name" value="Tscrpt_reg_LuxR_C"/>
</dbReference>
<evidence type="ECO:0000256" key="3">
    <source>
        <dbReference type="ARBA" id="ARBA00023163"/>
    </source>
</evidence>
<name>A0ABS1M660_9NOCA</name>
<dbReference type="CDD" id="cd06170">
    <property type="entry name" value="LuxR_C_like"/>
    <property type="match status" value="1"/>
</dbReference>
<keyword evidence="3" id="KW-0804">Transcription</keyword>
<proteinExistence type="predicted"/>
<reference evidence="5 6" key="1">
    <citation type="submission" date="2021-01" db="EMBL/GenBank/DDBJ databases">
        <title>WGS of actinomycetes isolated from Thailand.</title>
        <authorList>
            <person name="Thawai C."/>
        </authorList>
    </citation>
    <scope>NUCLEOTIDE SEQUENCE [LARGE SCALE GENOMIC DNA]</scope>
    <source>
        <strain evidence="5 6">LPG 2</strain>
    </source>
</reference>
<evidence type="ECO:0000256" key="2">
    <source>
        <dbReference type="ARBA" id="ARBA00023125"/>
    </source>
</evidence>
<accession>A0ABS1M660</accession>
<keyword evidence="1" id="KW-0805">Transcription regulation</keyword>
<dbReference type="Gene3D" id="1.10.10.10">
    <property type="entry name" value="Winged helix-like DNA-binding domain superfamily/Winged helix DNA-binding domain"/>
    <property type="match status" value="1"/>
</dbReference>
<dbReference type="Pfam" id="PF00196">
    <property type="entry name" value="GerE"/>
    <property type="match status" value="1"/>
</dbReference>
<dbReference type="SUPFAM" id="SSF46894">
    <property type="entry name" value="C-terminal effector domain of the bipartite response regulators"/>
    <property type="match status" value="1"/>
</dbReference>
<dbReference type="PANTHER" id="PTHR44688">
    <property type="entry name" value="DNA-BINDING TRANSCRIPTIONAL ACTIVATOR DEVR_DOSR"/>
    <property type="match status" value="1"/>
</dbReference>
<dbReference type="InterPro" id="IPR036388">
    <property type="entry name" value="WH-like_DNA-bd_sf"/>
</dbReference>
<gene>
    <name evidence="5" type="ORF">JK358_14765</name>
</gene>
<dbReference type="PRINTS" id="PR00038">
    <property type="entry name" value="HTHLUXR"/>
</dbReference>
<keyword evidence="6" id="KW-1185">Reference proteome</keyword>
<evidence type="ECO:0000313" key="6">
    <source>
        <dbReference type="Proteomes" id="UP000602198"/>
    </source>
</evidence>